<gene>
    <name evidence="2" type="ORF">Micbo1qcDRAFT_178090</name>
</gene>
<feature type="chain" id="PRO_5007293163" evidence="1">
    <location>
        <begin position="19"/>
        <end position="191"/>
    </location>
</feature>
<protein>
    <submittedName>
        <fullName evidence="2">Uncharacterized protein</fullName>
    </submittedName>
</protein>
<evidence type="ECO:0000313" key="2">
    <source>
        <dbReference type="EMBL" id="KXJ88468.1"/>
    </source>
</evidence>
<proteinExistence type="predicted"/>
<sequence>MYSKTVALFLLAATGALASPVAPAAPAAPIAARAVDPDLRIINTNTLPNGDVVEIWGRTPEAHARAVAEEAARTLDARANSCASGTITPKCDSKNGGGSSNCLSLISLLQQFPTQSLNGGTQVCYTGTGEPCCTKSNRAISNLQYGDFTANAQTMYQTCPGSSGVSGKMFGVNFFAGNCGNQCMNNGHNCA</sequence>
<evidence type="ECO:0000256" key="1">
    <source>
        <dbReference type="SAM" id="SignalP"/>
    </source>
</evidence>
<organism evidence="2 3">
    <name type="scientific">Microdochium bolleyi</name>
    <dbReference type="NCBI Taxonomy" id="196109"/>
    <lineage>
        <taxon>Eukaryota</taxon>
        <taxon>Fungi</taxon>
        <taxon>Dikarya</taxon>
        <taxon>Ascomycota</taxon>
        <taxon>Pezizomycotina</taxon>
        <taxon>Sordariomycetes</taxon>
        <taxon>Xylariomycetidae</taxon>
        <taxon>Xylariales</taxon>
        <taxon>Microdochiaceae</taxon>
        <taxon>Microdochium</taxon>
    </lineage>
</organism>
<reference evidence="3" key="1">
    <citation type="submission" date="2016-02" db="EMBL/GenBank/DDBJ databases">
        <title>Draft genome sequence of Microdochium bolleyi, a fungal endophyte of beachgrass.</title>
        <authorList>
            <consortium name="DOE Joint Genome Institute"/>
            <person name="David A.S."/>
            <person name="May G."/>
            <person name="Haridas S."/>
            <person name="Lim J."/>
            <person name="Wang M."/>
            <person name="Labutti K."/>
            <person name="Lipzen A."/>
            <person name="Barry K."/>
            <person name="Grigoriev I.V."/>
        </authorList>
    </citation>
    <scope>NUCLEOTIDE SEQUENCE [LARGE SCALE GENOMIC DNA]</scope>
    <source>
        <strain evidence="3">J235TASD1</strain>
    </source>
</reference>
<dbReference type="EMBL" id="KQ964258">
    <property type="protein sequence ID" value="KXJ88468.1"/>
    <property type="molecule type" value="Genomic_DNA"/>
</dbReference>
<dbReference type="OrthoDB" id="10363570at2759"/>
<feature type="signal peptide" evidence="1">
    <location>
        <begin position="1"/>
        <end position="18"/>
    </location>
</feature>
<dbReference type="Proteomes" id="UP000070501">
    <property type="component" value="Unassembled WGS sequence"/>
</dbReference>
<keyword evidence="3" id="KW-1185">Reference proteome</keyword>
<accession>A0A136IU93</accession>
<dbReference type="AlphaFoldDB" id="A0A136IU93"/>
<evidence type="ECO:0000313" key="3">
    <source>
        <dbReference type="Proteomes" id="UP000070501"/>
    </source>
</evidence>
<dbReference type="InParanoid" id="A0A136IU93"/>
<name>A0A136IU93_9PEZI</name>
<keyword evidence="1" id="KW-0732">Signal</keyword>